<accession>A0A6A6IZ08</accession>
<dbReference type="SMART" id="SM00184">
    <property type="entry name" value="RING"/>
    <property type="match status" value="1"/>
</dbReference>
<dbReference type="PROSITE" id="PS50089">
    <property type="entry name" value="ZF_RING_2"/>
    <property type="match status" value="1"/>
</dbReference>
<dbReference type="CDD" id="cd16449">
    <property type="entry name" value="RING-HC"/>
    <property type="match status" value="1"/>
</dbReference>
<dbReference type="Pfam" id="PF00097">
    <property type="entry name" value="zf-C3HC4"/>
    <property type="match status" value="1"/>
</dbReference>
<dbReference type="GeneID" id="54587911"/>
<sequence>MPLRSRNLPHSDRPQCQALVSSRYATSAEQCLVPSRRDSTFCHLHYRLIRRNLRWTTMRMQGMEVTSLTASRHGDRILKIEIKDWVYNDSVQIGSDDEDMGDSFSDRLVDEDPLDSSSWSDADETVSDSRAPNSDGESVLSIGNVGRGAQPTPRRSRNIQRPTASHRQFIPRPASIPRDETPLDRTIPDSSDRGDSSDGGGWPFGYPPSPRNHLGLFGSGYALQTENISNRSLSSSTDTTLHMVQDLDDISALVNEASDCPICQENKSPMRQLYDCGHKYCSECLQSHVTSDGEWRLRCPMDRSLIQYIPGPEYDGWDDV</sequence>
<feature type="region of interest" description="Disordered" evidence="5">
    <location>
        <begin position="96"/>
        <end position="208"/>
    </location>
</feature>
<evidence type="ECO:0000313" key="8">
    <source>
        <dbReference type="Proteomes" id="UP000800094"/>
    </source>
</evidence>
<dbReference type="Proteomes" id="UP000800094">
    <property type="component" value="Unassembled WGS sequence"/>
</dbReference>
<dbReference type="InterPro" id="IPR013083">
    <property type="entry name" value="Znf_RING/FYVE/PHD"/>
</dbReference>
<gene>
    <name evidence="7" type="ORF">BU26DRAFT_583977</name>
</gene>
<dbReference type="InterPro" id="IPR001841">
    <property type="entry name" value="Znf_RING"/>
</dbReference>
<dbReference type="RefSeq" id="XP_033690291.1">
    <property type="nucleotide sequence ID" value="XM_033834581.1"/>
</dbReference>
<feature type="domain" description="RING-type" evidence="6">
    <location>
        <begin position="260"/>
        <end position="303"/>
    </location>
</feature>
<evidence type="ECO:0000256" key="1">
    <source>
        <dbReference type="ARBA" id="ARBA00022723"/>
    </source>
</evidence>
<keyword evidence="1" id="KW-0479">Metal-binding</keyword>
<evidence type="ECO:0000256" key="5">
    <source>
        <dbReference type="SAM" id="MobiDB-lite"/>
    </source>
</evidence>
<organism evidence="7 8">
    <name type="scientific">Trematosphaeria pertusa</name>
    <dbReference type="NCBI Taxonomy" id="390896"/>
    <lineage>
        <taxon>Eukaryota</taxon>
        <taxon>Fungi</taxon>
        <taxon>Dikarya</taxon>
        <taxon>Ascomycota</taxon>
        <taxon>Pezizomycotina</taxon>
        <taxon>Dothideomycetes</taxon>
        <taxon>Pleosporomycetidae</taxon>
        <taxon>Pleosporales</taxon>
        <taxon>Massarineae</taxon>
        <taxon>Trematosphaeriaceae</taxon>
        <taxon>Trematosphaeria</taxon>
    </lineage>
</organism>
<evidence type="ECO:0000256" key="2">
    <source>
        <dbReference type="ARBA" id="ARBA00022771"/>
    </source>
</evidence>
<feature type="compositionally biased region" description="Basic and acidic residues" evidence="5">
    <location>
        <begin position="177"/>
        <end position="196"/>
    </location>
</feature>
<dbReference type="EMBL" id="ML987190">
    <property type="protein sequence ID" value="KAF2255287.1"/>
    <property type="molecule type" value="Genomic_DNA"/>
</dbReference>
<dbReference type="GO" id="GO:0008270">
    <property type="term" value="F:zinc ion binding"/>
    <property type="evidence" value="ECO:0007669"/>
    <property type="project" value="UniProtKB-KW"/>
</dbReference>
<dbReference type="SUPFAM" id="SSF57850">
    <property type="entry name" value="RING/U-box"/>
    <property type="match status" value="1"/>
</dbReference>
<dbReference type="PROSITE" id="PS00518">
    <property type="entry name" value="ZF_RING_1"/>
    <property type="match status" value="1"/>
</dbReference>
<dbReference type="InterPro" id="IPR018957">
    <property type="entry name" value="Znf_C3HC4_RING-type"/>
</dbReference>
<proteinExistence type="predicted"/>
<evidence type="ECO:0000259" key="6">
    <source>
        <dbReference type="PROSITE" id="PS50089"/>
    </source>
</evidence>
<reference evidence="7" key="1">
    <citation type="journal article" date="2020" name="Stud. Mycol.">
        <title>101 Dothideomycetes genomes: a test case for predicting lifestyles and emergence of pathogens.</title>
        <authorList>
            <person name="Haridas S."/>
            <person name="Albert R."/>
            <person name="Binder M."/>
            <person name="Bloem J."/>
            <person name="Labutti K."/>
            <person name="Salamov A."/>
            <person name="Andreopoulos B."/>
            <person name="Baker S."/>
            <person name="Barry K."/>
            <person name="Bills G."/>
            <person name="Bluhm B."/>
            <person name="Cannon C."/>
            <person name="Castanera R."/>
            <person name="Culley D."/>
            <person name="Daum C."/>
            <person name="Ezra D."/>
            <person name="Gonzalez J."/>
            <person name="Henrissat B."/>
            <person name="Kuo A."/>
            <person name="Liang C."/>
            <person name="Lipzen A."/>
            <person name="Lutzoni F."/>
            <person name="Magnuson J."/>
            <person name="Mondo S."/>
            <person name="Nolan M."/>
            <person name="Ohm R."/>
            <person name="Pangilinan J."/>
            <person name="Park H.-J."/>
            <person name="Ramirez L."/>
            <person name="Alfaro M."/>
            <person name="Sun H."/>
            <person name="Tritt A."/>
            <person name="Yoshinaga Y."/>
            <person name="Zwiers L.-H."/>
            <person name="Turgeon B."/>
            <person name="Goodwin S."/>
            <person name="Spatafora J."/>
            <person name="Crous P."/>
            <person name="Grigoriev I."/>
        </authorList>
    </citation>
    <scope>NUCLEOTIDE SEQUENCE</scope>
    <source>
        <strain evidence="7">CBS 122368</strain>
    </source>
</reference>
<protein>
    <recommendedName>
        <fullName evidence="6">RING-type domain-containing protein</fullName>
    </recommendedName>
</protein>
<dbReference type="Gene3D" id="3.30.40.10">
    <property type="entry name" value="Zinc/RING finger domain, C3HC4 (zinc finger)"/>
    <property type="match status" value="1"/>
</dbReference>
<keyword evidence="3" id="KW-0862">Zinc</keyword>
<keyword evidence="2 4" id="KW-0863">Zinc-finger</keyword>
<name>A0A6A6IZ08_9PLEO</name>
<evidence type="ECO:0000313" key="7">
    <source>
        <dbReference type="EMBL" id="KAF2255287.1"/>
    </source>
</evidence>
<evidence type="ECO:0000256" key="3">
    <source>
        <dbReference type="ARBA" id="ARBA00022833"/>
    </source>
</evidence>
<evidence type="ECO:0000256" key="4">
    <source>
        <dbReference type="PROSITE-ProRule" id="PRU00175"/>
    </source>
</evidence>
<dbReference type="InterPro" id="IPR017907">
    <property type="entry name" value="Znf_RING_CS"/>
</dbReference>
<dbReference type="AlphaFoldDB" id="A0A6A6IZ08"/>
<keyword evidence="8" id="KW-1185">Reference proteome</keyword>